<keyword evidence="1" id="KW-1188">Viral release from host cell</keyword>
<evidence type="ECO:0000259" key="4">
    <source>
        <dbReference type="Pfam" id="PF04586"/>
    </source>
</evidence>
<dbReference type="AlphaFoldDB" id="A0A285BXU4"/>
<keyword evidence="2" id="KW-0645">Protease</keyword>
<keyword evidence="3" id="KW-0378">Hydrolase</keyword>
<evidence type="ECO:0000313" key="6">
    <source>
        <dbReference type="Proteomes" id="UP000242498"/>
    </source>
</evidence>
<dbReference type="EMBL" id="LT907782">
    <property type="protein sequence ID" value="SNX59736.1"/>
    <property type="molecule type" value="Genomic_DNA"/>
</dbReference>
<evidence type="ECO:0000256" key="3">
    <source>
        <dbReference type="ARBA" id="ARBA00022801"/>
    </source>
</evidence>
<protein>
    <recommendedName>
        <fullName evidence="4">Prohead serine protease domain-containing protein</fullName>
    </recommendedName>
</protein>
<dbReference type="NCBIfam" id="TIGR01543">
    <property type="entry name" value="proheadase_HK97"/>
    <property type="match status" value="1"/>
</dbReference>
<dbReference type="GO" id="GO:0006508">
    <property type="term" value="P:proteolysis"/>
    <property type="evidence" value="ECO:0007669"/>
    <property type="project" value="UniProtKB-KW"/>
</dbReference>
<evidence type="ECO:0000256" key="1">
    <source>
        <dbReference type="ARBA" id="ARBA00022612"/>
    </source>
</evidence>
<feature type="domain" description="Prohead serine protease" evidence="4">
    <location>
        <begin position="25"/>
        <end position="176"/>
    </location>
</feature>
<accession>A0A285BXU4</accession>
<sequence length="236" mass="25936">MAIQHLNCSLMELKFSDGTGEDQVDSKEMKFSGYGAVFGNVDSYGDAIQKGAFRETLKEIKKTGIWPSLLLQHGGWSGTAEDMTPIGIISDMGEDDTGLKMDAILADIERGRDAYTLMKMSPRPAINGLSIGYIPVEWKRNDNPGPDEAYRTLTKIKLMEVSLVTFPANTEARVLSVKSGLNIKIAERALRDAGFSRSESKAILAHGFKSLDQCDAEVMDELAAHLKRNISIFSNQ</sequence>
<evidence type="ECO:0000313" key="5">
    <source>
        <dbReference type="EMBL" id="SNX59736.1"/>
    </source>
</evidence>
<dbReference type="RefSeq" id="WP_197702902.1">
    <property type="nucleotide sequence ID" value="NZ_LT907782.1"/>
</dbReference>
<dbReference type="InterPro" id="IPR054613">
    <property type="entry name" value="Peptidase_S78_dom"/>
</dbReference>
<evidence type="ECO:0000256" key="2">
    <source>
        <dbReference type="ARBA" id="ARBA00022670"/>
    </source>
</evidence>
<organism evidence="5 6">
    <name type="scientific">Nitrosomonas ureae</name>
    <dbReference type="NCBI Taxonomy" id="44577"/>
    <lineage>
        <taxon>Bacteria</taxon>
        <taxon>Pseudomonadati</taxon>
        <taxon>Pseudomonadota</taxon>
        <taxon>Betaproteobacteria</taxon>
        <taxon>Nitrosomonadales</taxon>
        <taxon>Nitrosomonadaceae</taxon>
        <taxon>Nitrosomonas</taxon>
    </lineage>
</organism>
<dbReference type="Pfam" id="PF04586">
    <property type="entry name" value="Peptidase_S78"/>
    <property type="match status" value="1"/>
</dbReference>
<name>A0A285BXU4_9PROT</name>
<dbReference type="InterPro" id="IPR006433">
    <property type="entry name" value="Prohead_protease"/>
</dbReference>
<reference evidence="5 6" key="1">
    <citation type="submission" date="2017-08" db="EMBL/GenBank/DDBJ databases">
        <authorList>
            <person name="de Groot N.N."/>
        </authorList>
    </citation>
    <scope>NUCLEOTIDE SEQUENCE [LARGE SCALE GENOMIC DNA]</scope>
    <source>
        <strain evidence="5 6">Nm15</strain>
    </source>
</reference>
<dbReference type="Proteomes" id="UP000242498">
    <property type="component" value="Chromosome I"/>
</dbReference>
<gene>
    <name evidence="5" type="ORF">SAMN06296273_1171</name>
</gene>
<dbReference type="GO" id="GO:0008233">
    <property type="term" value="F:peptidase activity"/>
    <property type="evidence" value="ECO:0007669"/>
    <property type="project" value="UniProtKB-KW"/>
</dbReference>
<proteinExistence type="predicted"/>